<evidence type="ECO:0000313" key="1">
    <source>
        <dbReference type="EMBL" id="KAJ4431545.1"/>
    </source>
</evidence>
<dbReference type="Proteomes" id="UP001148838">
    <property type="component" value="Unassembled WGS sequence"/>
</dbReference>
<gene>
    <name evidence="1" type="ORF">ANN_20144</name>
</gene>
<organism evidence="1 2">
    <name type="scientific">Periplaneta americana</name>
    <name type="common">American cockroach</name>
    <name type="synonym">Blatta americana</name>
    <dbReference type="NCBI Taxonomy" id="6978"/>
    <lineage>
        <taxon>Eukaryota</taxon>
        <taxon>Metazoa</taxon>
        <taxon>Ecdysozoa</taxon>
        <taxon>Arthropoda</taxon>
        <taxon>Hexapoda</taxon>
        <taxon>Insecta</taxon>
        <taxon>Pterygota</taxon>
        <taxon>Neoptera</taxon>
        <taxon>Polyneoptera</taxon>
        <taxon>Dictyoptera</taxon>
        <taxon>Blattodea</taxon>
        <taxon>Blattoidea</taxon>
        <taxon>Blattidae</taxon>
        <taxon>Blattinae</taxon>
        <taxon>Periplaneta</taxon>
    </lineage>
</organism>
<dbReference type="EMBL" id="JAJSOF020000031">
    <property type="protein sequence ID" value="KAJ4431545.1"/>
    <property type="molecule type" value="Genomic_DNA"/>
</dbReference>
<comment type="caution">
    <text evidence="1">The sequence shown here is derived from an EMBL/GenBank/DDBJ whole genome shotgun (WGS) entry which is preliminary data.</text>
</comment>
<sequence>MVRDQDEAVKYLGVHLDRRLSWKHHINNKLTLAYSRLAKLYPLLNKKSSLKLQNCMLLYTSLLRPLLLYACPVREGAALSEIEHIQSFQNEVLRISLNSPWFVRNGQLHRETGIDTIKQFIHSQAKKFYNNLENVPEPSITLSERSPHFPPESRADFQWISYYNQNCEDINIERIPNLSAEQSDGITVFRISPMESLMLHRCRTGAISLQRWWQSPLAAISESDWFLCRAGISRQMTSCTVVSWREQMNDANAILQKRDNIQAHWMNSKLHSMRKLLLSKEIEVNKSVLFSETHSCDLHEDFRRQDVEK</sequence>
<protein>
    <submittedName>
        <fullName evidence="1">Uncharacterized protein</fullName>
    </submittedName>
</protein>
<proteinExistence type="predicted"/>
<name>A0ABQ8SC12_PERAM</name>
<reference evidence="1 2" key="1">
    <citation type="journal article" date="2022" name="Allergy">
        <title>Genome assembly and annotation of Periplaneta americana reveal a comprehensive cockroach allergen profile.</title>
        <authorList>
            <person name="Wang L."/>
            <person name="Xiong Q."/>
            <person name="Saelim N."/>
            <person name="Wang L."/>
            <person name="Nong W."/>
            <person name="Wan A.T."/>
            <person name="Shi M."/>
            <person name="Liu X."/>
            <person name="Cao Q."/>
            <person name="Hui J.H.L."/>
            <person name="Sookrung N."/>
            <person name="Leung T.F."/>
            <person name="Tungtrongchitr A."/>
            <person name="Tsui S.K.W."/>
        </authorList>
    </citation>
    <scope>NUCLEOTIDE SEQUENCE [LARGE SCALE GENOMIC DNA]</scope>
    <source>
        <strain evidence="1">PWHHKU_190912</strain>
    </source>
</reference>
<keyword evidence="2" id="KW-1185">Reference proteome</keyword>
<accession>A0ABQ8SC12</accession>
<evidence type="ECO:0000313" key="2">
    <source>
        <dbReference type="Proteomes" id="UP001148838"/>
    </source>
</evidence>